<dbReference type="KEGG" id="aman:B6F84_08060"/>
<reference evidence="3 4" key="1">
    <citation type="submission" date="2017-03" db="EMBL/GenBank/DDBJ databases">
        <title>Sulfur activation and transportation mechanism of thermophilic Archaea Acidianus manzaensis YN-25.</title>
        <authorList>
            <person name="Ma Y."/>
            <person name="Yang Y."/>
            <person name="Xia J."/>
        </authorList>
    </citation>
    <scope>NUCLEOTIDE SEQUENCE [LARGE SCALE GENOMIC DNA]</scope>
    <source>
        <strain evidence="3 4">YN-25</strain>
    </source>
</reference>
<dbReference type="AlphaFoldDB" id="A0A1W6K3V0"/>
<dbReference type="PANTHER" id="PTHR42949">
    <property type="entry name" value="ANAEROBIC GLYCEROL-3-PHOSPHATE DEHYDROGENASE SUBUNIT B"/>
    <property type="match status" value="1"/>
</dbReference>
<keyword evidence="1" id="KW-0560">Oxidoreductase</keyword>
<gene>
    <name evidence="3" type="ORF">B6F84_08060</name>
</gene>
<feature type="domain" description="SoxA A3" evidence="2">
    <location>
        <begin position="238"/>
        <end position="284"/>
    </location>
</feature>
<dbReference type="PANTHER" id="PTHR42949:SF3">
    <property type="entry name" value="ANAEROBIC GLYCEROL-3-PHOSPHATE DEHYDROGENASE SUBUNIT B"/>
    <property type="match status" value="1"/>
</dbReference>
<dbReference type="Pfam" id="PF17806">
    <property type="entry name" value="SO_alpha_A3"/>
    <property type="match status" value="1"/>
</dbReference>
<accession>A0A1W6K3V0</accession>
<dbReference type="InterPro" id="IPR041117">
    <property type="entry name" value="SoxA_A3"/>
</dbReference>
<dbReference type="Gene3D" id="1.10.10.1100">
    <property type="entry name" value="BFD-like [2Fe-2S]-binding domain"/>
    <property type="match status" value="1"/>
</dbReference>
<dbReference type="STRING" id="282676.B6F84_08060"/>
<evidence type="ECO:0000256" key="1">
    <source>
        <dbReference type="ARBA" id="ARBA00023002"/>
    </source>
</evidence>
<proteinExistence type="predicted"/>
<dbReference type="GO" id="GO:0016491">
    <property type="term" value="F:oxidoreductase activity"/>
    <property type="evidence" value="ECO:0007669"/>
    <property type="project" value="UniProtKB-KW"/>
</dbReference>
<evidence type="ECO:0000313" key="3">
    <source>
        <dbReference type="EMBL" id="ARM77122.1"/>
    </source>
</evidence>
<dbReference type="OrthoDB" id="36306at2157"/>
<dbReference type="EMBL" id="CP020477">
    <property type="protein sequence ID" value="ARM77122.1"/>
    <property type="molecule type" value="Genomic_DNA"/>
</dbReference>
<protein>
    <recommendedName>
        <fullName evidence="2">SoxA A3 domain-containing protein</fullName>
    </recommendedName>
</protein>
<name>A0A1W6K3V0_9CREN</name>
<dbReference type="InterPro" id="IPR051691">
    <property type="entry name" value="Metab_Enz_Cyan_OpOx_G3PDH"/>
</dbReference>
<dbReference type="Proteomes" id="UP000193404">
    <property type="component" value="Chromosome"/>
</dbReference>
<dbReference type="InterPro" id="IPR036188">
    <property type="entry name" value="FAD/NAD-bd_sf"/>
</dbReference>
<evidence type="ECO:0000259" key="2">
    <source>
        <dbReference type="Pfam" id="PF17806"/>
    </source>
</evidence>
<evidence type="ECO:0000313" key="4">
    <source>
        <dbReference type="Proteomes" id="UP000193404"/>
    </source>
</evidence>
<dbReference type="SUPFAM" id="SSF51905">
    <property type="entry name" value="FAD/NAD(P)-binding domain"/>
    <property type="match status" value="1"/>
</dbReference>
<keyword evidence="4" id="KW-1185">Reference proteome</keyword>
<sequence>MGKFDEGLLFKINNKYYIVSFNNLILANGSRYIPPIFPNNDLPGIVSRNLFLRHRNLFKNIIVIGSTDLAIRTAVITNSTLLVKSGTSNFSKKWIEKARDKGIEIIEVDSINVKKFGKKLKIYYLDQEKIVDGIVFSIVKQPRIETVSNLGYEYTFYPNLNIYIPKHDIYGNISENVKIVGGARGIYDELTSYLSGQIIFGKEIDKFTEEIKNSSIYNFYNRNNWKLIDSPYLFGNGYVCECEDIKFKEIMQKINKGYKDVESLKRVTGICTGLCQGKICSYLTGSVTKSDTLITFRSPLYTLW</sequence>
<dbReference type="InterPro" id="IPR041854">
    <property type="entry name" value="BFD-like_2Fe2S-bd_dom_sf"/>
</dbReference>
<organism evidence="3 4">
    <name type="scientific">Acidianus manzaensis</name>
    <dbReference type="NCBI Taxonomy" id="282676"/>
    <lineage>
        <taxon>Archaea</taxon>
        <taxon>Thermoproteota</taxon>
        <taxon>Thermoprotei</taxon>
        <taxon>Sulfolobales</taxon>
        <taxon>Sulfolobaceae</taxon>
        <taxon>Acidianus</taxon>
    </lineage>
</organism>